<evidence type="ECO:0000313" key="4">
    <source>
        <dbReference type="EMBL" id="SES91289.1"/>
    </source>
</evidence>
<keyword evidence="1 3" id="KW-0723">Serine/threonine-protein kinase</keyword>
<dbReference type="EMBL" id="CP007451">
    <property type="protein sequence ID" value="AHW59533.1"/>
    <property type="molecule type" value="Genomic_DNA"/>
</dbReference>
<dbReference type="InterPro" id="IPR050267">
    <property type="entry name" value="Anti-sigma-factor_SerPK"/>
</dbReference>
<feature type="domain" description="Histidine kinase/HSP90-like ATPase" evidence="2">
    <location>
        <begin position="16"/>
        <end position="131"/>
    </location>
</feature>
<dbReference type="InterPro" id="IPR003594">
    <property type="entry name" value="HATPase_dom"/>
</dbReference>
<dbReference type="HOGENOM" id="CLU_090336_11_2_10"/>
<dbReference type="EMBL" id="FOHT01000003">
    <property type="protein sequence ID" value="SES91289.1"/>
    <property type="molecule type" value="Genomic_DNA"/>
</dbReference>
<dbReference type="KEGG" id="dori:FH5T_07825"/>
<evidence type="ECO:0000256" key="1">
    <source>
        <dbReference type="ARBA" id="ARBA00022527"/>
    </source>
</evidence>
<gene>
    <name evidence="3" type="ORF">FH5T_07825</name>
    <name evidence="4" type="ORF">SAMN05444285_103112</name>
</gene>
<name>X5D9S4_9BACT</name>
<dbReference type="Proteomes" id="UP000181981">
    <property type="component" value="Unassembled WGS sequence"/>
</dbReference>
<accession>X5D9S4</accession>
<proteinExistence type="predicted"/>
<dbReference type="InterPro" id="IPR036890">
    <property type="entry name" value="HATPase_C_sf"/>
</dbReference>
<dbReference type="PANTHER" id="PTHR35526:SF3">
    <property type="entry name" value="ANTI-SIGMA-F FACTOR RSBW"/>
    <property type="match status" value="1"/>
</dbReference>
<dbReference type="AlphaFoldDB" id="X5D9S4"/>
<dbReference type="RefSeq" id="WP_038557313.1">
    <property type="nucleotide sequence ID" value="NZ_FOHT01000003.1"/>
</dbReference>
<evidence type="ECO:0000313" key="6">
    <source>
        <dbReference type="Proteomes" id="UP000181981"/>
    </source>
</evidence>
<dbReference type="eggNOG" id="COG2172">
    <property type="taxonomic scope" value="Bacteria"/>
</dbReference>
<keyword evidence="4" id="KW-0808">Transferase</keyword>
<dbReference type="STRING" id="1168034.FH5T_07825"/>
<dbReference type="PANTHER" id="PTHR35526">
    <property type="entry name" value="ANTI-SIGMA-F FACTOR RSBW-RELATED"/>
    <property type="match status" value="1"/>
</dbReference>
<organism evidence="4 6">
    <name type="scientific">Draconibacterium orientale</name>
    <dbReference type="NCBI Taxonomy" id="1168034"/>
    <lineage>
        <taxon>Bacteria</taxon>
        <taxon>Pseudomonadati</taxon>
        <taxon>Bacteroidota</taxon>
        <taxon>Bacteroidia</taxon>
        <taxon>Marinilabiliales</taxon>
        <taxon>Prolixibacteraceae</taxon>
        <taxon>Draconibacterium</taxon>
    </lineage>
</organism>
<keyword evidence="4" id="KW-0418">Kinase</keyword>
<sequence>MKNKPPNILVIRSVSEEIKKVEEFVRAHFNFHNMPEKCFNSVFLCISEATTNSIVHGNKEDYRKTVELTIDCKSHLIHVRVTDEGEGFDVENIPDPTHKDNLLNETGRGIHIIKSIAQNVVFNKKGNSLSFHIVCE</sequence>
<dbReference type="Pfam" id="PF13581">
    <property type="entry name" value="HATPase_c_2"/>
    <property type="match status" value="1"/>
</dbReference>
<dbReference type="SUPFAM" id="SSF55874">
    <property type="entry name" value="ATPase domain of HSP90 chaperone/DNA topoisomerase II/histidine kinase"/>
    <property type="match status" value="1"/>
</dbReference>
<protein>
    <submittedName>
        <fullName evidence="3">Serine/threonine protein kinase</fullName>
    </submittedName>
    <submittedName>
        <fullName evidence="4">Serine/threonine-protein kinase RsbW</fullName>
    </submittedName>
</protein>
<reference evidence="3 5" key="1">
    <citation type="submission" date="2014-03" db="EMBL/GenBank/DDBJ databases">
        <title>Complete genome sequence of a deeply braunched marine Bacteroidia bacterium Draconibacterium orientale type strain FH5T.</title>
        <authorList>
            <person name="Li X."/>
            <person name="Wang X."/>
            <person name="Xie Z."/>
            <person name="Du Z."/>
            <person name="Chen G."/>
        </authorList>
    </citation>
    <scope>NUCLEOTIDE SEQUENCE [LARGE SCALE GENOMIC DNA]</scope>
    <source>
        <strain evidence="3 5">FH5</strain>
    </source>
</reference>
<evidence type="ECO:0000313" key="3">
    <source>
        <dbReference type="EMBL" id="AHW59533.1"/>
    </source>
</evidence>
<reference evidence="4 6" key="2">
    <citation type="submission" date="2016-10" db="EMBL/GenBank/DDBJ databases">
        <authorList>
            <person name="de Groot N.N."/>
        </authorList>
    </citation>
    <scope>NUCLEOTIDE SEQUENCE [LARGE SCALE GENOMIC DNA]</scope>
    <source>
        <strain evidence="4 6">DSM 25947</strain>
    </source>
</reference>
<dbReference type="GO" id="GO:0004674">
    <property type="term" value="F:protein serine/threonine kinase activity"/>
    <property type="evidence" value="ECO:0007669"/>
    <property type="project" value="UniProtKB-KW"/>
</dbReference>
<evidence type="ECO:0000313" key="5">
    <source>
        <dbReference type="Proteomes" id="UP000023772"/>
    </source>
</evidence>
<keyword evidence="5" id="KW-1185">Reference proteome</keyword>
<dbReference type="CDD" id="cd16936">
    <property type="entry name" value="HATPase_RsbW-like"/>
    <property type="match status" value="1"/>
</dbReference>
<evidence type="ECO:0000259" key="2">
    <source>
        <dbReference type="Pfam" id="PF13581"/>
    </source>
</evidence>
<dbReference type="Proteomes" id="UP000023772">
    <property type="component" value="Chromosome"/>
</dbReference>
<dbReference type="Gene3D" id="3.30.565.10">
    <property type="entry name" value="Histidine kinase-like ATPase, C-terminal domain"/>
    <property type="match status" value="1"/>
</dbReference>